<comment type="caution">
    <text evidence="4">The sequence shown here is derived from an EMBL/GenBank/DDBJ whole genome shotgun (WGS) entry which is preliminary data.</text>
</comment>
<gene>
    <name evidence="4" type="ORF">Vau01_078890</name>
</gene>
<sequence length="374" mass="39349">MAGRPRSGIVGAGFIGEVHARAVRAAGGVLAAVAGPSAESSAAAATRLLAERAAPSGEELVEADDVDVVHICTPNHLHAPLAERALAAGKHVICEKPLSTDVAGAQRLADLAGAAPVVAAVPFVYRFYPTVRDARGRVRRGDLGSMRLIHGSYLQDWLSRTEDRNWRTDAALGGGSRAFGDIGVHWCDVVEFATGHRITRLVARLMSVPRGADRSGPGTEDAATVLFETDQGALGCVIVSQVSPGRKNRLWFSLDGARASLQFDQELPDSLWVGGREHNILVQRGAESSTDDAARYNIVPVGHPQGYVDCFTAFVADVYAATAGEPPDGLPTFDDGLRAAVITDAVLASAASSGWVTVPRTHINRETSTGPAPR</sequence>
<dbReference type="InterPro" id="IPR036291">
    <property type="entry name" value="NAD(P)-bd_dom_sf"/>
</dbReference>
<feature type="domain" description="GFO/IDH/MocA-like oxidoreductase" evidence="3">
    <location>
        <begin position="131"/>
        <end position="261"/>
    </location>
</feature>
<dbReference type="InterPro" id="IPR050463">
    <property type="entry name" value="Gfo/Idh/MocA_oxidrdct_glycsds"/>
</dbReference>
<feature type="domain" description="Gfo/Idh/MocA-like oxidoreductase N-terminal" evidence="2">
    <location>
        <begin position="7"/>
        <end position="121"/>
    </location>
</feature>
<dbReference type="Pfam" id="PF01408">
    <property type="entry name" value="GFO_IDH_MocA"/>
    <property type="match status" value="1"/>
</dbReference>
<dbReference type="Gene3D" id="3.40.50.720">
    <property type="entry name" value="NAD(P)-binding Rossmann-like Domain"/>
    <property type="match status" value="1"/>
</dbReference>
<dbReference type="PANTHER" id="PTHR43818:SF11">
    <property type="entry name" value="BCDNA.GH03377"/>
    <property type="match status" value="1"/>
</dbReference>
<evidence type="ECO:0000259" key="3">
    <source>
        <dbReference type="Pfam" id="PF22725"/>
    </source>
</evidence>
<dbReference type="SUPFAM" id="SSF51735">
    <property type="entry name" value="NAD(P)-binding Rossmann-fold domains"/>
    <property type="match status" value="1"/>
</dbReference>
<dbReference type="PANTHER" id="PTHR43818">
    <property type="entry name" value="BCDNA.GH03377"/>
    <property type="match status" value="1"/>
</dbReference>
<dbReference type="Pfam" id="PF22725">
    <property type="entry name" value="GFO_IDH_MocA_C3"/>
    <property type="match status" value="1"/>
</dbReference>
<dbReference type="GO" id="GO:0016491">
    <property type="term" value="F:oxidoreductase activity"/>
    <property type="evidence" value="ECO:0007669"/>
    <property type="project" value="UniProtKB-KW"/>
</dbReference>
<proteinExistence type="predicted"/>
<protein>
    <submittedName>
        <fullName evidence="4">Dehydrogenase</fullName>
    </submittedName>
</protein>
<evidence type="ECO:0000313" key="4">
    <source>
        <dbReference type="EMBL" id="GIJ60373.1"/>
    </source>
</evidence>
<evidence type="ECO:0000256" key="1">
    <source>
        <dbReference type="ARBA" id="ARBA00023002"/>
    </source>
</evidence>
<dbReference type="Gene3D" id="3.30.360.10">
    <property type="entry name" value="Dihydrodipicolinate Reductase, domain 2"/>
    <property type="match status" value="1"/>
</dbReference>
<organism evidence="4 5">
    <name type="scientific">Virgisporangium aurantiacum</name>
    <dbReference type="NCBI Taxonomy" id="175570"/>
    <lineage>
        <taxon>Bacteria</taxon>
        <taxon>Bacillati</taxon>
        <taxon>Actinomycetota</taxon>
        <taxon>Actinomycetes</taxon>
        <taxon>Micromonosporales</taxon>
        <taxon>Micromonosporaceae</taxon>
        <taxon>Virgisporangium</taxon>
    </lineage>
</organism>
<keyword evidence="5" id="KW-1185">Reference proteome</keyword>
<dbReference type="InterPro" id="IPR000683">
    <property type="entry name" value="Gfo/Idh/MocA-like_OxRdtase_N"/>
</dbReference>
<dbReference type="RefSeq" id="WP_204004575.1">
    <property type="nucleotide sequence ID" value="NZ_BOPG01000053.1"/>
</dbReference>
<dbReference type="SUPFAM" id="SSF55347">
    <property type="entry name" value="Glyceraldehyde-3-phosphate dehydrogenase-like, C-terminal domain"/>
    <property type="match status" value="1"/>
</dbReference>
<keyword evidence="1" id="KW-0560">Oxidoreductase</keyword>
<dbReference type="AlphaFoldDB" id="A0A8J4E3W6"/>
<dbReference type="GO" id="GO:0000166">
    <property type="term" value="F:nucleotide binding"/>
    <property type="evidence" value="ECO:0007669"/>
    <property type="project" value="InterPro"/>
</dbReference>
<dbReference type="Proteomes" id="UP000612585">
    <property type="component" value="Unassembled WGS sequence"/>
</dbReference>
<evidence type="ECO:0000259" key="2">
    <source>
        <dbReference type="Pfam" id="PF01408"/>
    </source>
</evidence>
<dbReference type="InterPro" id="IPR055170">
    <property type="entry name" value="GFO_IDH_MocA-like_dom"/>
</dbReference>
<reference evidence="4" key="1">
    <citation type="submission" date="2021-01" db="EMBL/GenBank/DDBJ databases">
        <title>Whole genome shotgun sequence of Virgisporangium aurantiacum NBRC 16421.</title>
        <authorList>
            <person name="Komaki H."/>
            <person name="Tamura T."/>
        </authorList>
    </citation>
    <scope>NUCLEOTIDE SEQUENCE</scope>
    <source>
        <strain evidence="4">NBRC 16421</strain>
    </source>
</reference>
<evidence type="ECO:0000313" key="5">
    <source>
        <dbReference type="Proteomes" id="UP000612585"/>
    </source>
</evidence>
<accession>A0A8J4E3W6</accession>
<name>A0A8J4E3W6_9ACTN</name>
<dbReference type="EMBL" id="BOPG01000053">
    <property type="protein sequence ID" value="GIJ60373.1"/>
    <property type="molecule type" value="Genomic_DNA"/>
</dbReference>